<comment type="subcellular location">
    <subcellularLocation>
        <location evidence="1 12">Cytoplasm</location>
    </subcellularLocation>
</comment>
<keyword evidence="4 12" id="KW-0132">Cell division</keyword>
<comment type="caution">
    <text evidence="12">Lacks conserved residue(s) required for the propagation of feature annotation.</text>
</comment>
<dbReference type="RefSeq" id="WP_002900738.1">
    <property type="nucleotide sequence ID" value="NZ_GL872311.1"/>
</dbReference>
<name>A0ABC9PEV7_STRSA</name>
<reference evidence="14 15" key="1">
    <citation type="submission" date="2011-01" db="EMBL/GenBank/DDBJ databases">
        <authorList>
            <person name="Muzny D."/>
            <person name="Qin X."/>
            <person name="Buhay C."/>
            <person name="Dugan-Rocha S."/>
            <person name="Ding Y."/>
            <person name="Chen G."/>
            <person name="Hawes A."/>
            <person name="Holder M."/>
            <person name="Jhangiani S."/>
            <person name="Johnson A."/>
            <person name="Khan Z."/>
            <person name="Li Z."/>
            <person name="Liu W."/>
            <person name="Liu X."/>
            <person name="Perez L."/>
            <person name="Shen H."/>
            <person name="Wang Q."/>
            <person name="Watt J."/>
            <person name="Xi L."/>
            <person name="Xin Y."/>
            <person name="Zhou J."/>
            <person name="Deng J."/>
            <person name="Jiang H."/>
            <person name="Liu Y."/>
            <person name="Qu J."/>
            <person name="Song X.-Z."/>
            <person name="Zhang L."/>
            <person name="Villasana D."/>
            <person name="Johnson A."/>
            <person name="Liu J."/>
            <person name="Liyanage D."/>
            <person name="Lorensuhewa L."/>
            <person name="Robinson T."/>
            <person name="Song A."/>
            <person name="Song B.-B."/>
            <person name="Dinh H."/>
            <person name="Thornton R."/>
            <person name="Coyle M."/>
            <person name="Francisco L."/>
            <person name="Jackson L."/>
            <person name="Javaid M."/>
            <person name="Korchina V."/>
            <person name="Kovar C."/>
            <person name="Mata R."/>
            <person name="Mathew T."/>
            <person name="Ngo R."/>
            <person name="Nguyen L."/>
            <person name="Nguyen N."/>
            <person name="Okwuonu G."/>
            <person name="Ongeri F."/>
            <person name="Pham C."/>
            <person name="Simmons D."/>
            <person name="Wilczek-Boney K."/>
            <person name="Hale W."/>
            <person name="Jakkamsetti A."/>
            <person name="Pham P."/>
            <person name="Ruth R."/>
            <person name="San Lucas F."/>
            <person name="Warren J."/>
            <person name="Zhang J."/>
            <person name="Zhao Z."/>
            <person name="Zhou C."/>
            <person name="Zhu D."/>
            <person name="Lee S."/>
            <person name="Bess C."/>
            <person name="Blankenburg K."/>
            <person name="Forbes L."/>
            <person name="Fu Q."/>
            <person name="Gubbala S."/>
            <person name="Hirani K."/>
            <person name="Jayaseelan J.C."/>
            <person name="Lara F."/>
            <person name="Munidasa M."/>
            <person name="Palculict T."/>
            <person name="Patil S."/>
            <person name="Pu L.-L."/>
            <person name="Saada N."/>
            <person name="Tang L."/>
            <person name="Weissenberger G."/>
            <person name="Zhu Y."/>
            <person name="Hemphill L."/>
            <person name="Shang Y."/>
            <person name="Youmans B."/>
            <person name="Ayvaz T."/>
            <person name="Ross M."/>
            <person name="Santibanez J."/>
            <person name="Aqrawi P."/>
            <person name="Gross S."/>
            <person name="Joshi V."/>
            <person name="Fowler G."/>
            <person name="Nazareth L."/>
            <person name="Reid J."/>
            <person name="Worley K."/>
            <person name="Petrosino J."/>
            <person name="Highlander S."/>
            <person name="Gibbs R."/>
        </authorList>
    </citation>
    <scope>NUCLEOTIDE SEQUENCE [LARGE SCALE GENOMIC DNA]</scope>
    <source>
        <strain evidence="14 15">SK405</strain>
    </source>
</reference>
<dbReference type="Gene3D" id="3.65.10.10">
    <property type="entry name" value="Enolpyruvate transferase domain"/>
    <property type="match status" value="2"/>
</dbReference>
<dbReference type="EMBL" id="AEWZ01000002">
    <property type="protein sequence ID" value="EGC25203.1"/>
    <property type="molecule type" value="Genomic_DNA"/>
</dbReference>
<dbReference type="GO" id="GO:0005737">
    <property type="term" value="C:cytoplasm"/>
    <property type="evidence" value="ECO:0007669"/>
    <property type="project" value="UniProtKB-SubCell"/>
</dbReference>
<dbReference type="InterPro" id="IPR013792">
    <property type="entry name" value="RNA3'P_cycl/enolpyr_Trfase_a/b"/>
</dbReference>
<dbReference type="InterPro" id="IPR001986">
    <property type="entry name" value="Enolpyruvate_Tfrase_dom"/>
</dbReference>
<dbReference type="SUPFAM" id="SSF55205">
    <property type="entry name" value="EPT/RTPC-like"/>
    <property type="match status" value="1"/>
</dbReference>
<feature type="modified residue" description="2-(S-cysteinyl)pyruvic acid O-phosphothioketal" evidence="12">
    <location>
        <position position="120"/>
    </location>
</feature>
<evidence type="ECO:0000256" key="10">
    <source>
        <dbReference type="ARBA" id="ARBA00038367"/>
    </source>
</evidence>
<feature type="binding site" evidence="12">
    <location>
        <begin position="23"/>
        <end position="24"/>
    </location>
    <ligand>
        <name>phosphoenolpyruvate</name>
        <dbReference type="ChEBI" id="CHEBI:58702"/>
    </ligand>
</feature>
<dbReference type="Proteomes" id="UP000003857">
    <property type="component" value="Unassembled WGS sequence"/>
</dbReference>
<evidence type="ECO:0000256" key="5">
    <source>
        <dbReference type="ARBA" id="ARBA00022679"/>
    </source>
</evidence>
<evidence type="ECO:0000256" key="9">
    <source>
        <dbReference type="ARBA" id="ARBA00023316"/>
    </source>
</evidence>
<dbReference type="InterPro" id="IPR050068">
    <property type="entry name" value="MurA_subfamily"/>
</dbReference>
<sequence length="426" mass="46286">MEKIIIQGGDNRLVGKVKIEGAKNAVLPLLAATVLASEGQSVLKNVPVLSDVFTMNNVVRGLNTQVDFNQEENTVVVDATQPLSEEAPYKYVSKMRASIVVLGPVLARNGHAKVSMPGGCTIGSRPIDLHLKGLEAMGAQITQTAGYIEAKAERLKGAHIYMDFPSVGATQNIMMAATLAQGTTVIENAAREPEIVDLALFLNEMGAKVRGAGTETLAIVGVDQLRGAKHNVVQDRIEAGTFMVAAAMTSGDLLIEDAIWEHNRPLLSKMQEMGVEVTEEDEGIRIRSDVSKLRPVSVKTLPYPGFPTDMQAQFTALMAMAKGESTMIETVFENRFQHLEEMRRMGLHSDIMRDTARIWGGGSLQGAEVMSTDLRASATLILMGLIAEGETKVSKLVHLDRGYYKFHEKLAALGAKVKRVKEEDDE</sequence>
<dbReference type="PANTHER" id="PTHR43783:SF1">
    <property type="entry name" value="UDP-N-ACETYLGLUCOSAMINE 1-CARBOXYVINYLTRANSFERASE"/>
    <property type="match status" value="1"/>
</dbReference>
<keyword evidence="9 12" id="KW-0961">Cell wall biogenesis/degradation</keyword>
<dbReference type="Pfam" id="PF00275">
    <property type="entry name" value="EPSP_synthase"/>
    <property type="match status" value="1"/>
</dbReference>
<keyword evidence="3 12" id="KW-0963">Cytoplasm</keyword>
<evidence type="ECO:0000256" key="7">
    <source>
        <dbReference type="ARBA" id="ARBA00022984"/>
    </source>
</evidence>
<comment type="caution">
    <text evidence="14">The sequence shown here is derived from an EMBL/GenBank/DDBJ whole genome shotgun (WGS) entry which is preliminary data.</text>
</comment>
<keyword evidence="12" id="KW-0670">Pyruvate</keyword>
<keyword evidence="5 12" id="KW-0808">Transferase</keyword>
<evidence type="ECO:0000256" key="11">
    <source>
        <dbReference type="ARBA" id="ARBA00047527"/>
    </source>
</evidence>
<dbReference type="AlphaFoldDB" id="A0ABC9PEV7"/>
<keyword evidence="7 12" id="KW-0573">Peptidoglycan synthesis</keyword>
<dbReference type="GeneID" id="48425202"/>
<dbReference type="PANTHER" id="PTHR43783">
    <property type="entry name" value="UDP-N-ACETYLGLUCOSAMINE 1-CARBOXYVINYLTRANSFERASE"/>
    <property type="match status" value="1"/>
</dbReference>
<protein>
    <recommendedName>
        <fullName evidence="12">UDP-N-acetylglucosamine 1-carboxyvinyltransferase</fullName>
        <ecNumber evidence="12">2.5.1.7</ecNumber>
    </recommendedName>
    <alternativeName>
        <fullName evidence="12">Enoylpyruvate transferase</fullName>
    </alternativeName>
    <alternativeName>
        <fullName evidence="12">UDP-N-acetylglucosamine enolpyruvyl transferase</fullName>
        <shortName evidence="12">EPT</shortName>
    </alternativeName>
</protein>
<dbReference type="NCBIfam" id="TIGR01072">
    <property type="entry name" value="murA"/>
    <property type="match status" value="1"/>
</dbReference>
<feature type="domain" description="Enolpyruvate transferase" evidence="13">
    <location>
        <begin position="10"/>
        <end position="410"/>
    </location>
</feature>
<organism evidence="14 15">
    <name type="scientific">Streptococcus sanguinis SK405</name>
    <dbReference type="NCBI Taxonomy" id="888817"/>
    <lineage>
        <taxon>Bacteria</taxon>
        <taxon>Bacillati</taxon>
        <taxon>Bacillota</taxon>
        <taxon>Bacilli</taxon>
        <taxon>Lactobacillales</taxon>
        <taxon>Streptococcaceae</taxon>
        <taxon>Streptococcus</taxon>
    </lineage>
</organism>
<dbReference type="InterPro" id="IPR036968">
    <property type="entry name" value="Enolpyruvate_Tfrase_sf"/>
</dbReference>
<feature type="binding site" evidence="12">
    <location>
        <position position="331"/>
    </location>
    <ligand>
        <name>UDP-N-acetyl-alpha-D-glucosamine</name>
        <dbReference type="ChEBI" id="CHEBI:57705"/>
    </ligand>
</feature>
<feature type="binding site" evidence="12">
    <location>
        <position position="96"/>
    </location>
    <ligand>
        <name>UDP-N-acetyl-alpha-D-glucosamine</name>
        <dbReference type="ChEBI" id="CHEBI:57705"/>
    </ligand>
</feature>
<proteinExistence type="inferred from homology"/>
<dbReference type="EC" id="2.5.1.7" evidence="12"/>
<evidence type="ECO:0000259" key="13">
    <source>
        <dbReference type="Pfam" id="PF00275"/>
    </source>
</evidence>
<dbReference type="GO" id="GO:0008360">
    <property type="term" value="P:regulation of cell shape"/>
    <property type="evidence" value="ECO:0007669"/>
    <property type="project" value="UniProtKB-KW"/>
</dbReference>
<dbReference type="GO" id="GO:0071555">
    <property type="term" value="P:cell wall organization"/>
    <property type="evidence" value="ECO:0007669"/>
    <property type="project" value="UniProtKB-KW"/>
</dbReference>
<accession>A0ABC9PEV7</accession>
<comment type="function">
    <text evidence="12">Cell wall formation. Adds enolpyruvyl to UDP-N-acetylglucosamine.</text>
</comment>
<evidence type="ECO:0000256" key="12">
    <source>
        <dbReference type="HAMAP-Rule" id="MF_00111"/>
    </source>
</evidence>
<dbReference type="GO" id="GO:0008760">
    <property type="term" value="F:UDP-N-acetylglucosamine 1-carboxyvinyltransferase activity"/>
    <property type="evidence" value="ECO:0007669"/>
    <property type="project" value="UniProtKB-UniRule"/>
</dbReference>
<dbReference type="FunFam" id="3.65.10.10:FF:000001">
    <property type="entry name" value="UDP-N-acetylglucosamine 1-carboxyvinyltransferase"/>
    <property type="match status" value="1"/>
</dbReference>
<evidence type="ECO:0000256" key="2">
    <source>
        <dbReference type="ARBA" id="ARBA00004752"/>
    </source>
</evidence>
<dbReference type="GO" id="GO:0009252">
    <property type="term" value="P:peptidoglycan biosynthetic process"/>
    <property type="evidence" value="ECO:0007669"/>
    <property type="project" value="UniProtKB-UniRule"/>
</dbReference>
<dbReference type="CDD" id="cd01555">
    <property type="entry name" value="UdpNAET"/>
    <property type="match status" value="1"/>
</dbReference>
<evidence type="ECO:0000256" key="8">
    <source>
        <dbReference type="ARBA" id="ARBA00023306"/>
    </source>
</evidence>
<comment type="similarity">
    <text evidence="10 12">Belongs to the EPSP synthase family. MurA subfamily.</text>
</comment>
<dbReference type="NCBIfam" id="NF006873">
    <property type="entry name" value="PRK09369.1"/>
    <property type="match status" value="1"/>
</dbReference>
<evidence type="ECO:0000256" key="6">
    <source>
        <dbReference type="ARBA" id="ARBA00022960"/>
    </source>
</evidence>
<keyword evidence="6 12" id="KW-0133">Cell shape</keyword>
<comment type="pathway">
    <text evidence="2 12">Cell wall biogenesis; peptidoglycan biosynthesis.</text>
</comment>
<comment type="catalytic activity">
    <reaction evidence="11 12">
        <text>phosphoenolpyruvate + UDP-N-acetyl-alpha-D-glucosamine = UDP-N-acetyl-3-O-(1-carboxyvinyl)-alpha-D-glucosamine + phosphate</text>
        <dbReference type="Rhea" id="RHEA:18681"/>
        <dbReference type="ChEBI" id="CHEBI:43474"/>
        <dbReference type="ChEBI" id="CHEBI:57705"/>
        <dbReference type="ChEBI" id="CHEBI:58702"/>
        <dbReference type="ChEBI" id="CHEBI:68483"/>
        <dbReference type="EC" id="2.5.1.7"/>
    </reaction>
</comment>
<evidence type="ECO:0000256" key="1">
    <source>
        <dbReference type="ARBA" id="ARBA00004496"/>
    </source>
</evidence>
<evidence type="ECO:0000256" key="4">
    <source>
        <dbReference type="ARBA" id="ARBA00022618"/>
    </source>
</evidence>
<gene>
    <name evidence="12 14" type="primary">murA</name>
    <name evidence="14" type="ORF">HMPREF9390_0992</name>
</gene>
<dbReference type="GO" id="GO:0051301">
    <property type="term" value="P:cell division"/>
    <property type="evidence" value="ECO:0007669"/>
    <property type="project" value="UniProtKB-KW"/>
</dbReference>
<evidence type="ECO:0000313" key="15">
    <source>
        <dbReference type="Proteomes" id="UP000003857"/>
    </source>
</evidence>
<dbReference type="HAMAP" id="MF_00111">
    <property type="entry name" value="MurA"/>
    <property type="match status" value="1"/>
</dbReference>
<feature type="binding site" evidence="12">
    <location>
        <begin position="125"/>
        <end position="129"/>
    </location>
    <ligand>
        <name>UDP-N-acetyl-alpha-D-glucosamine</name>
        <dbReference type="ChEBI" id="CHEBI:57705"/>
    </ligand>
</feature>
<feature type="active site" description="Proton donor" evidence="12">
    <location>
        <position position="120"/>
    </location>
</feature>
<evidence type="ECO:0000313" key="14">
    <source>
        <dbReference type="EMBL" id="EGC25203.1"/>
    </source>
</evidence>
<dbReference type="InterPro" id="IPR005750">
    <property type="entry name" value="UDP_GlcNAc_COvinyl_MurA"/>
</dbReference>
<evidence type="ECO:0000256" key="3">
    <source>
        <dbReference type="ARBA" id="ARBA00022490"/>
    </source>
</evidence>
<keyword evidence="8 12" id="KW-0131">Cell cycle</keyword>
<feature type="binding site" evidence="12">
    <location>
        <position position="309"/>
    </location>
    <ligand>
        <name>UDP-N-acetyl-alpha-D-glucosamine</name>
        <dbReference type="ChEBI" id="CHEBI:57705"/>
    </ligand>
</feature>